<dbReference type="AlphaFoldDB" id="A0A5N5FUX8"/>
<dbReference type="PANTHER" id="PTHR31339:SF12">
    <property type="entry name" value="ENDO-POLYGALACTURONASE-LIKE PROTEIN"/>
    <property type="match status" value="1"/>
</dbReference>
<name>A0A5N5FUX8_9ROSA</name>
<protein>
    <submittedName>
        <fullName evidence="3">Polygalacturonase</fullName>
    </submittedName>
</protein>
<dbReference type="EMBL" id="SMOL01000559">
    <property type="protein sequence ID" value="KAB2606687.1"/>
    <property type="molecule type" value="Genomic_DNA"/>
</dbReference>
<reference evidence="4" key="2">
    <citation type="submission" date="2019-10" db="EMBL/GenBank/DDBJ databases">
        <title>A de novo genome assembly of a pear dwarfing rootstock.</title>
        <authorList>
            <person name="Wang F."/>
            <person name="Wang J."/>
            <person name="Li S."/>
            <person name="Zhang Y."/>
            <person name="Fang M."/>
            <person name="Ma L."/>
            <person name="Zhao Y."/>
            <person name="Jiang S."/>
        </authorList>
    </citation>
    <scope>NUCLEOTIDE SEQUENCE [LARGE SCALE GENOMIC DNA]</scope>
</reference>
<evidence type="ECO:0000256" key="1">
    <source>
        <dbReference type="ARBA" id="ARBA00004191"/>
    </source>
</evidence>
<sequence>MSGGIRDVRAEDITSMKYVFCMTGSYGSHPDPGFNPKALPLITNINYKQVVAENGICISNVTITLTEKPKKLQWNCTDVQGIIGNVTPRACNLLPEKQEVVDCAFPDDRLAIEDVKLVTCSASTPLF</sequence>
<evidence type="ECO:0000313" key="3">
    <source>
        <dbReference type="EMBL" id="KAB2606687.1"/>
    </source>
</evidence>
<proteinExistence type="predicted"/>
<keyword evidence="2" id="KW-0134">Cell wall</keyword>
<evidence type="ECO:0000313" key="4">
    <source>
        <dbReference type="Proteomes" id="UP000327157"/>
    </source>
</evidence>
<dbReference type="InterPro" id="IPR051801">
    <property type="entry name" value="GH28_Enzymes"/>
</dbReference>
<dbReference type="Gene3D" id="2.160.20.10">
    <property type="entry name" value="Single-stranded right-handed beta-helix, Pectin lyase-like"/>
    <property type="match status" value="1"/>
</dbReference>
<keyword evidence="2" id="KW-0964">Secreted</keyword>
<dbReference type="PANTHER" id="PTHR31339">
    <property type="entry name" value="PECTIN LYASE-RELATED"/>
    <property type="match status" value="1"/>
</dbReference>
<gene>
    <name evidence="3" type="ORF">D8674_006404</name>
</gene>
<dbReference type="InterPro" id="IPR012334">
    <property type="entry name" value="Pectin_lyas_fold"/>
</dbReference>
<keyword evidence="4" id="KW-1185">Reference proteome</keyword>
<reference evidence="3 4" key="1">
    <citation type="submission" date="2019-09" db="EMBL/GenBank/DDBJ databases">
        <authorList>
            <person name="Ou C."/>
        </authorList>
    </citation>
    <scope>NUCLEOTIDE SEQUENCE [LARGE SCALE GENOMIC DNA]</scope>
    <source>
        <strain evidence="3">S2</strain>
        <tissue evidence="3">Leaf</tissue>
    </source>
</reference>
<accession>A0A5N5FUX8</accession>
<organism evidence="3 4">
    <name type="scientific">Pyrus ussuriensis x Pyrus communis</name>
    <dbReference type="NCBI Taxonomy" id="2448454"/>
    <lineage>
        <taxon>Eukaryota</taxon>
        <taxon>Viridiplantae</taxon>
        <taxon>Streptophyta</taxon>
        <taxon>Embryophyta</taxon>
        <taxon>Tracheophyta</taxon>
        <taxon>Spermatophyta</taxon>
        <taxon>Magnoliopsida</taxon>
        <taxon>eudicotyledons</taxon>
        <taxon>Gunneridae</taxon>
        <taxon>Pentapetalae</taxon>
        <taxon>rosids</taxon>
        <taxon>fabids</taxon>
        <taxon>Rosales</taxon>
        <taxon>Rosaceae</taxon>
        <taxon>Amygdaloideae</taxon>
        <taxon>Maleae</taxon>
        <taxon>Pyrus</taxon>
    </lineage>
</organism>
<comment type="caution">
    <text evidence="3">The sequence shown here is derived from an EMBL/GenBank/DDBJ whole genome shotgun (WGS) entry which is preliminary data.</text>
</comment>
<dbReference type="InterPro" id="IPR011050">
    <property type="entry name" value="Pectin_lyase_fold/virulence"/>
</dbReference>
<evidence type="ECO:0000256" key="2">
    <source>
        <dbReference type="ARBA" id="ARBA00022512"/>
    </source>
</evidence>
<dbReference type="Proteomes" id="UP000327157">
    <property type="component" value="Chromosome 11"/>
</dbReference>
<dbReference type="SUPFAM" id="SSF51126">
    <property type="entry name" value="Pectin lyase-like"/>
    <property type="match status" value="1"/>
</dbReference>
<dbReference type="OrthoDB" id="1625575at2759"/>
<reference evidence="3 4" key="3">
    <citation type="submission" date="2019-11" db="EMBL/GenBank/DDBJ databases">
        <title>A de novo genome assembly of a pear dwarfing rootstock.</title>
        <authorList>
            <person name="Wang F."/>
            <person name="Wang J."/>
            <person name="Li S."/>
            <person name="Zhang Y."/>
            <person name="Fang M."/>
            <person name="Ma L."/>
            <person name="Zhao Y."/>
            <person name="Jiang S."/>
        </authorList>
    </citation>
    <scope>NUCLEOTIDE SEQUENCE [LARGE SCALE GENOMIC DNA]</scope>
    <source>
        <strain evidence="3">S2</strain>
        <tissue evidence="3">Leaf</tissue>
    </source>
</reference>
<comment type="subcellular location">
    <subcellularLocation>
        <location evidence="1">Secreted</location>
        <location evidence="1">Cell wall</location>
    </subcellularLocation>
</comment>